<accession>A0A1R2C036</accession>
<dbReference type="Proteomes" id="UP000187209">
    <property type="component" value="Unassembled WGS sequence"/>
</dbReference>
<comment type="caution">
    <text evidence="1">The sequence shown here is derived from an EMBL/GenBank/DDBJ whole genome shotgun (WGS) entry which is preliminary data.</text>
</comment>
<keyword evidence="2" id="KW-1185">Reference proteome</keyword>
<evidence type="ECO:0000313" key="1">
    <source>
        <dbReference type="EMBL" id="OMJ82374.1"/>
    </source>
</evidence>
<protein>
    <submittedName>
        <fullName evidence="1">Uncharacterized protein</fullName>
    </submittedName>
</protein>
<organism evidence="1 2">
    <name type="scientific">Stentor coeruleus</name>
    <dbReference type="NCBI Taxonomy" id="5963"/>
    <lineage>
        <taxon>Eukaryota</taxon>
        <taxon>Sar</taxon>
        <taxon>Alveolata</taxon>
        <taxon>Ciliophora</taxon>
        <taxon>Postciliodesmatophora</taxon>
        <taxon>Heterotrichea</taxon>
        <taxon>Heterotrichida</taxon>
        <taxon>Stentoridae</taxon>
        <taxon>Stentor</taxon>
    </lineage>
</organism>
<proteinExistence type="predicted"/>
<dbReference type="AlphaFoldDB" id="A0A1R2C036"/>
<reference evidence="1 2" key="1">
    <citation type="submission" date="2016-11" db="EMBL/GenBank/DDBJ databases">
        <title>The macronuclear genome of Stentor coeruleus: a giant cell with tiny introns.</title>
        <authorList>
            <person name="Slabodnick M."/>
            <person name="Ruby J.G."/>
            <person name="Reiff S.B."/>
            <person name="Swart E.C."/>
            <person name="Gosai S."/>
            <person name="Prabakaran S."/>
            <person name="Witkowska E."/>
            <person name="Larue G.E."/>
            <person name="Fisher S."/>
            <person name="Freeman R.M."/>
            <person name="Gunawardena J."/>
            <person name="Chu W."/>
            <person name="Stover N.A."/>
            <person name="Gregory B.D."/>
            <person name="Nowacki M."/>
            <person name="Derisi J."/>
            <person name="Roy S.W."/>
            <person name="Marshall W.F."/>
            <person name="Sood P."/>
        </authorList>
    </citation>
    <scope>NUCLEOTIDE SEQUENCE [LARGE SCALE GENOMIC DNA]</scope>
    <source>
        <strain evidence="1">WM001</strain>
    </source>
</reference>
<name>A0A1R2C036_9CILI</name>
<sequence>MKSKSDIELLLESQTWKSYNLKSKNTRSNQHLPKKLKPINPGDLGKIKDRADHGISICRSDSIIRKSILAIPINSFTSRLSSILTEHETIGLQIPTFPKSPFGVHSEMLSRCPTFEVLPQESIYNVDNIRAIKVESGRIKRAVAQSISGFPMSFRKKKCKKYKKSMRNDALLSPRWDYSKFIVDS</sequence>
<dbReference type="EMBL" id="MPUH01000343">
    <property type="protein sequence ID" value="OMJ82374.1"/>
    <property type="molecule type" value="Genomic_DNA"/>
</dbReference>
<gene>
    <name evidence="1" type="ORF">SteCoe_16978</name>
</gene>
<evidence type="ECO:0000313" key="2">
    <source>
        <dbReference type="Proteomes" id="UP000187209"/>
    </source>
</evidence>